<dbReference type="Gene3D" id="3.40.630.30">
    <property type="match status" value="1"/>
</dbReference>
<dbReference type="OMA" id="MPSTFAY"/>
<comment type="subcellular location">
    <subcellularLocation>
        <location evidence="1">Nucleus</location>
    </subcellularLocation>
</comment>
<dbReference type="InterPro" id="IPR013083">
    <property type="entry name" value="Znf_RING/FYVE/PHD"/>
</dbReference>
<dbReference type="CDD" id="cd04301">
    <property type="entry name" value="NAT_SF"/>
    <property type="match status" value="1"/>
</dbReference>
<keyword evidence="7" id="KW-0012">Acyltransferase</keyword>
<feature type="compositionally biased region" description="Basic and acidic residues" evidence="6">
    <location>
        <begin position="214"/>
        <end position="225"/>
    </location>
</feature>
<dbReference type="ExpressionAtlas" id="A0A1D6N0G8">
    <property type="expression patterns" value="baseline"/>
</dbReference>
<feature type="compositionally biased region" description="Low complexity" evidence="6">
    <location>
        <begin position="286"/>
        <end position="295"/>
    </location>
</feature>
<keyword evidence="7" id="KW-0808">Transferase</keyword>
<dbReference type="InParanoid" id="A0A1D6N0G8"/>
<dbReference type="Pfam" id="PF16135">
    <property type="entry name" value="TDBD"/>
    <property type="match status" value="1"/>
</dbReference>
<evidence type="ECO:0000256" key="1">
    <source>
        <dbReference type="ARBA" id="ARBA00004123"/>
    </source>
</evidence>
<dbReference type="InterPro" id="IPR000182">
    <property type="entry name" value="GNAT_dom"/>
</dbReference>
<dbReference type="GO" id="GO:0003714">
    <property type="term" value="F:transcription corepressor activity"/>
    <property type="evidence" value="ECO:0007669"/>
    <property type="project" value="InterPro"/>
</dbReference>
<evidence type="ECO:0000256" key="3">
    <source>
        <dbReference type="ARBA" id="ARBA00022771"/>
    </source>
</evidence>
<name>A0A1D6N0G8_MAIZE</name>
<dbReference type="GO" id="GO:0008270">
    <property type="term" value="F:zinc ion binding"/>
    <property type="evidence" value="ECO:0007669"/>
    <property type="project" value="UniProtKB-KW"/>
</dbReference>
<evidence type="ECO:0000256" key="6">
    <source>
        <dbReference type="SAM" id="MobiDB-lite"/>
    </source>
</evidence>
<evidence type="ECO:0000256" key="2">
    <source>
        <dbReference type="ARBA" id="ARBA00022723"/>
    </source>
</evidence>
<dbReference type="PANTHER" id="PTHR46309">
    <property type="entry name" value="PHD FINGER PROTEIN 12"/>
    <property type="match status" value="1"/>
</dbReference>
<dbReference type="PANTHER" id="PTHR46309:SF26">
    <property type="entry name" value="PHD-TYPE DOMAIN-CONTAINING PROTEIN"/>
    <property type="match status" value="1"/>
</dbReference>
<reference evidence="7" key="1">
    <citation type="submission" date="2015-12" db="EMBL/GenBank/DDBJ databases">
        <title>Update maize B73 reference genome by single molecule sequencing technologies.</title>
        <authorList>
            <consortium name="Maize Genome Sequencing Project"/>
            <person name="Ware D."/>
        </authorList>
    </citation>
    <scope>NUCLEOTIDE SEQUENCE [LARGE SCALE GENOMIC DNA]</scope>
    <source>
        <tissue evidence="7">Seedling</tissue>
    </source>
</reference>
<gene>
    <name evidence="7" type="ORF">ZEAMMB73_Zm00001d042003</name>
</gene>
<accession>A0A1D6N0G8</accession>
<dbReference type="InterPro" id="IPR042163">
    <property type="entry name" value="PHF12"/>
</dbReference>
<evidence type="ECO:0000256" key="4">
    <source>
        <dbReference type="ARBA" id="ARBA00022833"/>
    </source>
</evidence>
<feature type="compositionally biased region" description="Polar residues" evidence="6">
    <location>
        <begin position="256"/>
        <end position="265"/>
    </location>
</feature>
<dbReference type="InterPro" id="IPR011011">
    <property type="entry name" value="Znf_FYVE_PHD"/>
</dbReference>
<organism evidence="7">
    <name type="scientific">Zea mays</name>
    <name type="common">Maize</name>
    <dbReference type="NCBI Taxonomy" id="4577"/>
    <lineage>
        <taxon>Eukaryota</taxon>
        <taxon>Viridiplantae</taxon>
        <taxon>Streptophyta</taxon>
        <taxon>Embryophyta</taxon>
        <taxon>Tracheophyta</taxon>
        <taxon>Spermatophyta</taxon>
        <taxon>Magnoliopsida</taxon>
        <taxon>Liliopsida</taxon>
        <taxon>Poales</taxon>
        <taxon>Poaceae</taxon>
        <taxon>PACMAD clade</taxon>
        <taxon>Panicoideae</taxon>
        <taxon>Andropogonodae</taxon>
        <taxon>Andropogoneae</taxon>
        <taxon>Tripsacinae</taxon>
        <taxon>Zea</taxon>
    </lineage>
</organism>
<keyword evidence="4" id="KW-0862">Zinc</keyword>
<feature type="region of interest" description="Disordered" evidence="6">
    <location>
        <begin position="1"/>
        <end position="22"/>
    </location>
</feature>
<dbReference type="InterPro" id="IPR056511">
    <property type="entry name" value="IDM1_C"/>
</dbReference>
<proteinExistence type="predicted"/>
<dbReference type="Gene3D" id="3.30.40.10">
    <property type="entry name" value="Zinc/RING finger domain, C3HC4 (zinc finger)"/>
    <property type="match status" value="1"/>
</dbReference>
<dbReference type="InterPro" id="IPR019787">
    <property type="entry name" value="Znf_PHD-finger"/>
</dbReference>
<protein>
    <submittedName>
        <fullName evidence="7">Acyl-CoA N-acyltransferase with RING/FYVE/PHD-type zinc finger protein</fullName>
    </submittedName>
</protein>
<keyword evidence="5" id="KW-0539">Nucleus</keyword>
<feature type="region of interest" description="Disordered" evidence="6">
    <location>
        <begin position="203"/>
        <end position="295"/>
    </location>
</feature>
<keyword evidence="3" id="KW-0863">Zinc-finger</keyword>
<dbReference type="PROSITE" id="PS51186">
    <property type="entry name" value="GNAT"/>
    <property type="match status" value="1"/>
</dbReference>
<dbReference type="GO" id="GO:0016747">
    <property type="term" value="F:acyltransferase activity, transferring groups other than amino-acyl groups"/>
    <property type="evidence" value="ECO:0007669"/>
    <property type="project" value="InterPro"/>
</dbReference>
<feature type="region of interest" description="Disordered" evidence="6">
    <location>
        <begin position="427"/>
        <end position="453"/>
    </location>
</feature>
<evidence type="ECO:0000256" key="5">
    <source>
        <dbReference type="ARBA" id="ARBA00023242"/>
    </source>
</evidence>
<sequence>MSPSSPVPARPENVASGPATTSNAFHVLNSGGGAGTYLGPPHAAALRSPQVRPITGFGYPATGVVAPANVARPPGGQLGARMEIVQQLMHLAGWGNLPSPPSPWLHNYAAFMSPRGQPLLLSPSASGPPGASGSSVAVRGVARRYAPGPGGRRKPPNVRPLQITDAATVAAGSASKKKAVGAAQHLPPVLAMPTTVGGEVAAAANGRVRKRAPKDKDGSKPEPSKKPSLPRQRAASKQRTAGDMNAVAADAKTPGVENQTPSNDLQIVPVVPPPTPTNRRKRKQKSPSSSVVARRSSAVAAAKRHTILAWLIDAGFLSDGEKVFYVPVDGKVVSGAVTRTGVHCGCCDAVVPLPSFEAHAGRDPGRQRRSWEKLLLVSGSSLLRRMQEAWEKERVKMFLVQEKARAALEQEQERSAQAKRRLLAKQKKGAVEGVVTPPRPRTKMRPGAKDSSDDACGVCGDGGELLCCDSCPSTFHPACLAMKVSARLSDMVGVTNHTEDGFSWALLKIQKDEAVSSQDTAAVLECNVKLAVALGVLNECFNPAKDRRTKIDMLHQAVYSLGSEFKRVSYEGFYTMVLDKDGETIAAALLRIHGTKVAEMPFAATLPAYRKQGMMRRLVNAVEQVGGARHCLPACLSVCHCHCSPGVSVKQVLASVQVDKLVIPAIAALVDTWTRSFSFRPLLDPESREEIRRRSLVVIAGTTLLHKPVAAARPPSPHRHAEAAAPKNAGLPWWWKYTQQAPPLTDDERAFLDTAPLACSFTDLLVTGELRLCAGNSIACCSSASVR</sequence>
<dbReference type="Pfam" id="PF00628">
    <property type="entry name" value="PHD"/>
    <property type="match status" value="1"/>
</dbReference>
<keyword evidence="2" id="KW-0479">Metal-binding</keyword>
<dbReference type="SUPFAM" id="SSF55729">
    <property type="entry name" value="Acyl-CoA N-acyltransferases (Nat)"/>
    <property type="match status" value="1"/>
</dbReference>
<dbReference type="SUPFAM" id="SSF57903">
    <property type="entry name" value="FYVE/PHD zinc finger"/>
    <property type="match status" value="1"/>
</dbReference>
<dbReference type="AlphaFoldDB" id="A0A1D6N0G8"/>
<dbReference type="InterPro" id="IPR032308">
    <property type="entry name" value="TDBD"/>
</dbReference>
<dbReference type="InterPro" id="IPR016181">
    <property type="entry name" value="Acyl_CoA_acyltransferase"/>
</dbReference>
<dbReference type="GO" id="GO:0005634">
    <property type="term" value="C:nucleus"/>
    <property type="evidence" value="ECO:0007669"/>
    <property type="project" value="UniProtKB-SubCell"/>
</dbReference>
<dbReference type="EMBL" id="CM007649">
    <property type="protein sequence ID" value="ONM34282.1"/>
    <property type="molecule type" value="Genomic_DNA"/>
</dbReference>
<evidence type="ECO:0000313" key="7">
    <source>
        <dbReference type="EMBL" id="ONM34282.1"/>
    </source>
</evidence>
<dbReference type="Pfam" id="PF23209">
    <property type="entry name" value="IDM1_C"/>
    <property type="match status" value="2"/>
</dbReference>